<comment type="subcellular location">
    <subcellularLocation>
        <location evidence="1">Membrane</location>
        <topology evidence="1">Single-pass membrane protein</topology>
    </subcellularLocation>
</comment>
<dbReference type="GO" id="GO:0016020">
    <property type="term" value="C:membrane"/>
    <property type="evidence" value="ECO:0007669"/>
    <property type="project" value="UniProtKB-SubCell"/>
</dbReference>
<reference evidence="8" key="1">
    <citation type="submission" date="2016-10" db="EMBL/GenBank/DDBJ databases">
        <authorList>
            <person name="Varghese N."/>
            <person name="Submissions S."/>
        </authorList>
    </citation>
    <scope>NUCLEOTIDE SEQUENCE [LARGE SCALE GENOMIC DNA]</scope>
    <source>
        <strain evidence="8">KPR-1</strain>
    </source>
</reference>
<evidence type="ECO:0000256" key="4">
    <source>
        <dbReference type="ARBA" id="ARBA00023136"/>
    </source>
</evidence>
<dbReference type="Proteomes" id="UP000199288">
    <property type="component" value="Unassembled WGS sequence"/>
</dbReference>
<dbReference type="InterPro" id="IPR007343">
    <property type="entry name" value="Uncharacterised_pept_Zn_put"/>
</dbReference>
<keyword evidence="2 6" id="KW-0812">Transmembrane</keyword>
<keyword evidence="8" id="KW-1185">Reference proteome</keyword>
<evidence type="ECO:0000313" key="7">
    <source>
        <dbReference type="EMBL" id="SEA70650.1"/>
    </source>
</evidence>
<dbReference type="EMBL" id="FNQV01000016">
    <property type="protein sequence ID" value="SEA70650.1"/>
    <property type="molecule type" value="Genomic_DNA"/>
</dbReference>
<dbReference type="AlphaFoldDB" id="A0A1H4DDY0"/>
<evidence type="ECO:0000256" key="3">
    <source>
        <dbReference type="ARBA" id="ARBA00022989"/>
    </source>
</evidence>
<sequence>MTFNEGIRTNPGRGSSSRGRGGMVAGGVGGLGGLLLLLLYMFMGGDPSSAPIGPGAGGGGAQEEQTDVLEKCQTGADANKYSECRVLATVESLDEVWKPILPKEAGRNYQQADFRIFTDAVNTGCGSASSATGPFYCPADGTVYIDVNFYDALETKLGAKNEPLAQEYIIAHEWGHHIQNLTGQLRRVDHNDTGPASTMVRSELQADCYAGIWVHHAANSVDPETGETFLKPPTEQQINDALAAAAAVGDDRIQAQQGRVSPETWTHGSAEQRQKWFVQGYKHGTMQSCDTWSVQQP</sequence>
<feature type="transmembrane region" description="Helical" evidence="6">
    <location>
        <begin position="21"/>
        <end position="43"/>
    </location>
</feature>
<evidence type="ECO:0000256" key="5">
    <source>
        <dbReference type="SAM" id="MobiDB-lite"/>
    </source>
</evidence>
<evidence type="ECO:0000256" key="2">
    <source>
        <dbReference type="ARBA" id="ARBA00022692"/>
    </source>
</evidence>
<evidence type="ECO:0000313" key="8">
    <source>
        <dbReference type="Proteomes" id="UP000199288"/>
    </source>
</evidence>
<dbReference type="OrthoDB" id="9774900at2"/>
<protein>
    <recommendedName>
        <fullName evidence="9">Neutral zinc metallopeptidase</fullName>
    </recommendedName>
</protein>
<dbReference type="Pfam" id="PF04228">
    <property type="entry name" value="Zn_peptidase"/>
    <property type="match status" value="1"/>
</dbReference>
<accession>A0A1H4DDY0</accession>
<dbReference type="SUPFAM" id="SSF55486">
    <property type="entry name" value="Metalloproteases ('zincins'), catalytic domain"/>
    <property type="match status" value="1"/>
</dbReference>
<keyword evidence="3 6" id="KW-1133">Transmembrane helix</keyword>
<keyword evidence="4 6" id="KW-0472">Membrane</keyword>
<feature type="region of interest" description="Disordered" evidence="5">
    <location>
        <begin position="1"/>
        <end position="21"/>
    </location>
</feature>
<dbReference type="PANTHER" id="PTHR30168">
    <property type="entry name" value="PUTATIVE MEMBRANE PROTEIN YPFJ"/>
    <property type="match status" value="1"/>
</dbReference>
<proteinExistence type="predicted"/>
<evidence type="ECO:0000256" key="6">
    <source>
        <dbReference type="SAM" id="Phobius"/>
    </source>
</evidence>
<evidence type="ECO:0000256" key="1">
    <source>
        <dbReference type="ARBA" id="ARBA00004167"/>
    </source>
</evidence>
<evidence type="ECO:0008006" key="9">
    <source>
        <dbReference type="Google" id="ProtNLM"/>
    </source>
</evidence>
<organism evidence="7 8">
    <name type="scientific">Bowdeniella nasicola</name>
    <dbReference type="NCBI Taxonomy" id="208480"/>
    <lineage>
        <taxon>Bacteria</taxon>
        <taxon>Bacillati</taxon>
        <taxon>Actinomycetota</taxon>
        <taxon>Actinomycetes</taxon>
        <taxon>Actinomycetales</taxon>
        <taxon>Actinomycetaceae</taxon>
        <taxon>Bowdeniella</taxon>
    </lineage>
</organism>
<gene>
    <name evidence="7" type="ORF">SAMN02910418_02208</name>
</gene>
<dbReference type="RefSeq" id="WP_143027425.1">
    <property type="nucleotide sequence ID" value="NZ_FNQV01000016.1"/>
</dbReference>
<dbReference type="PANTHER" id="PTHR30168:SF0">
    <property type="entry name" value="INNER MEMBRANE PROTEIN"/>
    <property type="match status" value="1"/>
</dbReference>
<name>A0A1H4DDY0_9ACTO</name>